<organism evidence="1">
    <name type="scientific">Amblyomma cajennense</name>
    <name type="common">Cayenne tick</name>
    <name type="synonym">Acarus cajennensis</name>
    <dbReference type="NCBI Taxonomy" id="34607"/>
    <lineage>
        <taxon>Eukaryota</taxon>
        <taxon>Metazoa</taxon>
        <taxon>Ecdysozoa</taxon>
        <taxon>Arthropoda</taxon>
        <taxon>Chelicerata</taxon>
        <taxon>Arachnida</taxon>
        <taxon>Acari</taxon>
        <taxon>Parasitiformes</taxon>
        <taxon>Ixodida</taxon>
        <taxon>Ixodoidea</taxon>
        <taxon>Ixodidae</taxon>
        <taxon>Amblyomminae</taxon>
        <taxon>Amblyomma</taxon>
    </lineage>
</organism>
<sequence length="133" mass="14404">MHTWPCTCQANVMLAAVVPTASSQLIAAVIGFCSLHCSTAKNFHSVARDPVRRVRMAVEEPLRCSESCAQVRCVRAVSTTTSPQHGSLRCLQTMSHATRSVVIGWRLEVAYFAVPLDSGVSVVSHPSLAPARW</sequence>
<dbReference type="EMBL" id="GBBK01005444">
    <property type="protein sequence ID" value="JAC19038.1"/>
    <property type="molecule type" value="mRNA"/>
</dbReference>
<name>A0A023FE20_AMBCJ</name>
<proteinExistence type="evidence at transcript level"/>
<protein>
    <submittedName>
        <fullName evidence="1">Putative secreted protein</fullName>
    </submittedName>
</protein>
<reference evidence="1" key="1">
    <citation type="submission" date="2014-03" db="EMBL/GenBank/DDBJ databases">
        <title>The sialotranscriptome of Amblyomma triste, Amblyomma parvum and Amblyomma cajennense ticks, uncovered by 454-based RNA-seq.</title>
        <authorList>
            <person name="Garcia G.R."/>
            <person name="Gardinassi L.G."/>
            <person name="Ribeiro J.M."/>
            <person name="Anatriello E."/>
            <person name="Ferreira B.R."/>
            <person name="Moreira H.N."/>
            <person name="Mafra C."/>
            <person name="Olegario M.M."/>
            <person name="Szabo P.J."/>
            <person name="Miranda-Santos I.K."/>
            <person name="Maruyama S.R."/>
        </authorList>
    </citation>
    <scope>NUCLEOTIDE SEQUENCE</scope>
    <source>
        <strain evidence="1">Uberlandia</strain>
        <tissue evidence="1">Salivary glands</tissue>
    </source>
</reference>
<evidence type="ECO:0000313" key="1">
    <source>
        <dbReference type="EMBL" id="JAC19038.1"/>
    </source>
</evidence>
<accession>A0A023FE20</accession>
<dbReference type="AlphaFoldDB" id="A0A023FE20"/>